<dbReference type="STRING" id="1429043.X474_26645"/>
<reference evidence="6 7" key="1">
    <citation type="submission" date="2013-11" db="EMBL/GenBank/DDBJ databases">
        <title>Metagenomic analysis of a methanogenic consortium involved in long chain n-alkane degradation.</title>
        <authorList>
            <person name="Davidova I.A."/>
            <person name="Callaghan A.V."/>
            <person name="Wawrik B."/>
            <person name="Pruitt S."/>
            <person name="Marks C."/>
            <person name="Duncan K.E."/>
            <person name="Suflita J.M."/>
        </authorList>
    </citation>
    <scope>NUCLEOTIDE SEQUENCE [LARGE SCALE GENOMIC DNA]</scope>
    <source>
        <strain evidence="6 7">SPR</strain>
    </source>
</reference>
<dbReference type="SUPFAM" id="SSF103473">
    <property type="entry name" value="MFS general substrate transporter"/>
    <property type="match status" value="1"/>
</dbReference>
<dbReference type="Pfam" id="PF07690">
    <property type="entry name" value="MFS_1"/>
    <property type="match status" value="1"/>
</dbReference>
<feature type="transmembrane region" description="Helical" evidence="4">
    <location>
        <begin position="388"/>
        <end position="410"/>
    </location>
</feature>
<evidence type="ECO:0000313" key="6">
    <source>
        <dbReference type="EMBL" id="KIX10970.1"/>
    </source>
</evidence>
<dbReference type="GO" id="GO:0022857">
    <property type="term" value="F:transmembrane transporter activity"/>
    <property type="evidence" value="ECO:0007669"/>
    <property type="project" value="InterPro"/>
</dbReference>
<sequence length="416" mass="44282">MPGGLKKYSDKWYSGYAFQGAAVLGLIPILLPIIVAKLGGSSQAGMVVAAFYLGQLTAPFWGQITDRTGCHRLIYSLGYVLLGLGMGFFALTEDLYFWLGLAFMQGAGSAATNTVAAMFIVEFKPKQEWNPRIGWLQTFYGTGQALGLGLAAAAQLAPLWGMGLAALLMAPGLFLGRMGLPPAKNHKKVTVALLNHHKLKHPARAWHQLHLSHSISIKGIKHLIDEWDGPFGIFILSWFVTMLGTWMVYNLFPLLMESLYGVDAGMSSLAYAIAATLGIFAYAPSGVIAEKIGDGPVVLIGILMTLVSMVGMAVLAYVDTGMNWWLSQVVFISMPVAWSPLIVAGTAYTAQLATMPEGNALGVFNSSTAVASVLGALAAGWLSDAWGYGVVMIGACVLTVAGLFVLVVCLKKTPAK</sequence>
<dbReference type="InterPro" id="IPR020846">
    <property type="entry name" value="MFS_dom"/>
</dbReference>
<dbReference type="Gene3D" id="1.20.1250.20">
    <property type="entry name" value="MFS general substrate transporter like domains"/>
    <property type="match status" value="2"/>
</dbReference>
<feature type="transmembrane region" description="Helical" evidence="4">
    <location>
        <begin position="133"/>
        <end position="153"/>
    </location>
</feature>
<dbReference type="PROSITE" id="PS50850">
    <property type="entry name" value="MFS"/>
    <property type="match status" value="1"/>
</dbReference>
<keyword evidence="7" id="KW-1185">Reference proteome</keyword>
<feature type="transmembrane region" description="Helical" evidence="4">
    <location>
        <begin position="97"/>
        <end position="121"/>
    </location>
</feature>
<evidence type="ECO:0000313" key="7">
    <source>
        <dbReference type="Proteomes" id="UP000032233"/>
    </source>
</evidence>
<protein>
    <recommendedName>
        <fullName evidence="5">Major facilitator superfamily (MFS) profile domain-containing protein</fullName>
    </recommendedName>
</protein>
<dbReference type="PANTHER" id="PTHR23518:SF2">
    <property type="entry name" value="MAJOR FACILITATOR SUPERFAMILY TRANSPORTER"/>
    <property type="match status" value="1"/>
</dbReference>
<feature type="transmembrane region" description="Helical" evidence="4">
    <location>
        <begin position="41"/>
        <end position="61"/>
    </location>
</feature>
<dbReference type="InterPro" id="IPR036259">
    <property type="entry name" value="MFS_trans_sf"/>
</dbReference>
<keyword evidence="2 4" id="KW-1133">Transmembrane helix</keyword>
<feature type="transmembrane region" description="Helical" evidence="4">
    <location>
        <begin position="12"/>
        <end position="35"/>
    </location>
</feature>
<evidence type="ECO:0000256" key="4">
    <source>
        <dbReference type="SAM" id="Phobius"/>
    </source>
</evidence>
<feature type="transmembrane region" description="Helical" evidence="4">
    <location>
        <begin position="360"/>
        <end position="382"/>
    </location>
</feature>
<evidence type="ECO:0000256" key="3">
    <source>
        <dbReference type="ARBA" id="ARBA00023136"/>
    </source>
</evidence>
<dbReference type="OrthoDB" id="9768783at2"/>
<dbReference type="Proteomes" id="UP000032233">
    <property type="component" value="Unassembled WGS sequence"/>
</dbReference>
<keyword evidence="1 4" id="KW-0812">Transmembrane</keyword>
<proteinExistence type="predicted"/>
<dbReference type="RefSeq" id="WP_044352614.1">
    <property type="nucleotide sequence ID" value="NZ_AZAC01000078.1"/>
</dbReference>
<feature type="transmembrane region" description="Helical" evidence="4">
    <location>
        <begin position="324"/>
        <end position="348"/>
    </location>
</feature>
<dbReference type="EMBL" id="AZAC01000078">
    <property type="protein sequence ID" value="KIX10970.1"/>
    <property type="molecule type" value="Genomic_DNA"/>
</dbReference>
<feature type="domain" description="Major facilitator superfamily (MFS) profile" evidence="5">
    <location>
        <begin position="1"/>
        <end position="413"/>
    </location>
</feature>
<accession>A0A0D2JNA5</accession>
<gene>
    <name evidence="6" type="ORF">X474_26645</name>
</gene>
<dbReference type="AlphaFoldDB" id="A0A0D2JNA5"/>
<dbReference type="InParanoid" id="A0A0D2JNA5"/>
<feature type="transmembrane region" description="Helical" evidence="4">
    <location>
        <begin position="296"/>
        <end position="318"/>
    </location>
</feature>
<feature type="transmembrane region" description="Helical" evidence="4">
    <location>
        <begin position="159"/>
        <end position="180"/>
    </location>
</feature>
<feature type="transmembrane region" description="Helical" evidence="4">
    <location>
        <begin position="73"/>
        <end position="91"/>
    </location>
</feature>
<dbReference type="InterPro" id="IPR011701">
    <property type="entry name" value="MFS"/>
</dbReference>
<feature type="transmembrane region" description="Helical" evidence="4">
    <location>
        <begin position="231"/>
        <end position="249"/>
    </location>
</feature>
<organism evidence="6 7">
    <name type="scientific">Dethiosulfatarculus sandiegensis</name>
    <dbReference type="NCBI Taxonomy" id="1429043"/>
    <lineage>
        <taxon>Bacteria</taxon>
        <taxon>Pseudomonadati</taxon>
        <taxon>Thermodesulfobacteriota</taxon>
        <taxon>Desulfarculia</taxon>
        <taxon>Desulfarculales</taxon>
        <taxon>Desulfarculaceae</taxon>
        <taxon>Dethiosulfatarculus</taxon>
    </lineage>
</organism>
<evidence type="ECO:0000259" key="5">
    <source>
        <dbReference type="PROSITE" id="PS50850"/>
    </source>
</evidence>
<evidence type="ECO:0000256" key="1">
    <source>
        <dbReference type="ARBA" id="ARBA00022692"/>
    </source>
</evidence>
<dbReference type="PANTHER" id="PTHR23518">
    <property type="entry name" value="C-METHYLTRANSFERASE"/>
    <property type="match status" value="1"/>
</dbReference>
<name>A0A0D2JNA5_9BACT</name>
<comment type="caution">
    <text evidence="6">The sequence shown here is derived from an EMBL/GenBank/DDBJ whole genome shotgun (WGS) entry which is preliminary data.</text>
</comment>
<feature type="transmembrane region" description="Helical" evidence="4">
    <location>
        <begin position="269"/>
        <end position="289"/>
    </location>
</feature>
<keyword evidence="3 4" id="KW-0472">Membrane</keyword>
<evidence type="ECO:0000256" key="2">
    <source>
        <dbReference type="ARBA" id="ARBA00022989"/>
    </source>
</evidence>